<keyword evidence="2" id="KW-1185">Reference proteome</keyword>
<evidence type="ECO:0000313" key="2">
    <source>
        <dbReference type="Proteomes" id="UP000243525"/>
    </source>
</evidence>
<dbReference type="OrthoDB" id="1121350at2"/>
<name>A0A2T5BYE0_9BACT</name>
<gene>
    <name evidence="1" type="ORF">C8N47_12036</name>
</gene>
<sequence>MDKQNERRIVEQFMVLLTDLPKGKLLAGESPDFLLRINRKKAIGIELTELKGQNFLQQSGQLRNPEELIQNLTKTIDSKEEKLIIYRKKKLHRLWLLIHLEQLEDVSFNFQNKLDKLLFDSGFDRLFLLISSKARLFELNAAASL</sequence>
<proteinExistence type="predicted"/>
<dbReference type="AlphaFoldDB" id="A0A2T5BYE0"/>
<organism evidence="1 2">
    <name type="scientific">Mangrovibacterium marinum</name>
    <dbReference type="NCBI Taxonomy" id="1639118"/>
    <lineage>
        <taxon>Bacteria</taxon>
        <taxon>Pseudomonadati</taxon>
        <taxon>Bacteroidota</taxon>
        <taxon>Bacteroidia</taxon>
        <taxon>Marinilabiliales</taxon>
        <taxon>Prolixibacteraceae</taxon>
        <taxon>Mangrovibacterium</taxon>
    </lineage>
</organism>
<accession>A0A2T5BYE0</accession>
<dbReference type="Proteomes" id="UP000243525">
    <property type="component" value="Unassembled WGS sequence"/>
</dbReference>
<dbReference type="RefSeq" id="WP_107823445.1">
    <property type="nucleotide sequence ID" value="NZ_OY782574.1"/>
</dbReference>
<dbReference type="EMBL" id="QAAD01000020">
    <property type="protein sequence ID" value="PTN07251.1"/>
    <property type="molecule type" value="Genomic_DNA"/>
</dbReference>
<evidence type="ECO:0000313" key="1">
    <source>
        <dbReference type="EMBL" id="PTN07251.1"/>
    </source>
</evidence>
<protein>
    <submittedName>
        <fullName evidence="1">Uncharacterized protein</fullName>
    </submittedName>
</protein>
<reference evidence="1 2" key="1">
    <citation type="submission" date="2018-04" db="EMBL/GenBank/DDBJ databases">
        <title>Genomic Encyclopedia of Archaeal and Bacterial Type Strains, Phase II (KMG-II): from individual species to whole genera.</title>
        <authorList>
            <person name="Goeker M."/>
        </authorList>
    </citation>
    <scope>NUCLEOTIDE SEQUENCE [LARGE SCALE GENOMIC DNA]</scope>
    <source>
        <strain evidence="1 2">DSM 28823</strain>
    </source>
</reference>
<comment type="caution">
    <text evidence="1">The sequence shown here is derived from an EMBL/GenBank/DDBJ whole genome shotgun (WGS) entry which is preliminary data.</text>
</comment>